<evidence type="ECO:0000313" key="3">
    <source>
        <dbReference type="Proteomes" id="UP000663505"/>
    </source>
</evidence>
<dbReference type="Gene3D" id="1.10.260.40">
    <property type="entry name" value="lambda repressor-like DNA-binding domains"/>
    <property type="match status" value="1"/>
</dbReference>
<dbReference type="PANTHER" id="PTHR38431:SF1">
    <property type="entry name" value="BLL2305 PROTEIN"/>
    <property type="match status" value="1"/>
</dbReference>
<name>A0A9X7VXM6_9BACL</name>
<dbReference type="Pfam" id="PF01381">
    <property type="entry name" value="HTH_3"/>
    <property type="match status" value="1"/>
</dbReference>
<dbReference type="InterPro" id="IPR010982">
    <property type="entry name" value="Lambda_DNA-bd_dom_sf"/>
</dbReference>
<organism evidence="2 3">
    <name type="scientific">Alicyclobacillus mengziensis</name>
    <dbReference type="NCBI Taxonomy" id="2931921"/>
    <lineage>
        <taxon>Bacteria</taxon>
        <taxon>Bacillati</taxon>
        <taxon>Bacillota</taxon>
        <taxon>Bacilli</taxon>
        <taxon>Bacillales</taxon>
        <taxon>Alicyclobacillaceae</taxon>
        <taxon>Alicyclobacillus</taxon>
    </lineage>
</organism>
<dbReference type="KEGG" id="afx:JZ786_21260"/>
<dbReference type="CDD" id="cd00093">
    <property type="entry name" value="HTH_XRE"/>
    <property type="match status" value="1"/>
</dbReference>
<reference evidence="2 3" key="1">
    <citation type="submission" date="2021-02" db="EMBL/GenBank/DDBJ databases">
        <title>Alicyclobacillus curvatus sp. nov. and Alicyclobacillus mengziensis sp. nov., two acidophilic bacteria isolated from acid mine drainage.</title>
        <authorList>
            <person name="Huang Y."/>
        </authorList>
    </citation>
    <scope>NUCLEOTIDE SEQUENCE [LARGE SCALE GENOMIC DNA]</scope>
    <source>
        <strain evidence="2 3">S30H14</strain>
    </source>
</reference>
<protein>
    <submittedName>
        <fullName evidence="2">Helix-turn-helix domain-containing protein</fullName>
    </submittedName>
</protein>
<evidence type="ECO:0000313" key="2">
    <source>
        <dbReference type="EMBL" id="QSO46926.1"/>
    </source>
</evidence>
<proteinExistence type="predicted"/>
<feature type="domain" description="HTH cro/C1-type" evidence="1">
    <location>
        <begin position="25"/>
        <end position="79"/>
    </location>
</feature>
<dbReference type="InterPro" id="IPR001387">
    <property type="entry name" value="Cro/C1-type_HTH"/>
</dbReference>
<accession>A0A9X7VXM6</accession>
<dbReference type="Proteomes" id="UP000663505">
    <property type="component" value="Chromosome"/>
</dbReference>
<evidence type="ECO:0000259" key="1">
    <source>
        <dbReference type="PROSITE" id="PS50943"/>
    </source>
</evidence>
<gene>
    <name evidence="2" type="ORF">JZ786_21260</name>
</gene>
<dbReference type="SMART" id="SM00530">
    <property type="entry name" value="HTH_XRE"/>
    <property type="match status" value="1"/>
</dbReference>
<dbReference type="EMBL" id="CP071182">
    <property type="protein sequence ID" value="QSO46926.1"/>
    <property type="molecule type" value="Genomic_DNA"/>
</dbReference>
<dbReference type="PROSITE" id="PS50943">
    <property type="entry name" value="HTH_CROC1"/>
    <property type="match status" value="1"/>
</dbReference>
<dbReference type="Pfam" id="PF12727">
    <property type="entry name" value="PBP_like"/>
    <property type="match status" value="1"/>
</dbReference>
<dbReference type="InterPro" id="IPR024370">
    <property type="entry name" value="PBP_domain"/>
</dbReference>
<dbReference type="SUPFAM" id="SSF53850">
    <property type="entry name" value="Periplasmic binding protein-like II"/>
    <property type="match status" value="1"/>
</dbReference>
<dbReference type="AlphaFoldDB" id="A0A9X7VXM6"/>
<dbReference type="SUPFAM" id="SSF47413">
    <property type="entry name" value="lambda repressor-like DNA-binding domains"/>
    <property type="match status" value="1"/>
</dbReference>
<dbReference type="GO" id="GO:0003677">
    <property type="term" value="F:DNA binding"/>
    <property type="evidence" value="ECO:0007669"/>
    <property type="project" value="InterPro"/>
</dbReference>
<sequence length="383" mass="41939">MVVKYNLQVVSIFYGGDHLTLSNRIAEYRKHSGISRAEAAKYVGITRQSLGLIEAKKVIPSTLVALRLSQMFGVPMEELFFEEADFEETDLEVASVWPDDEIQSGDRVVLANIDGRKVARVATGIYTYPTQARTAVAESNPDKGKIRVKQLSPHTVTDSFVIAGCDLGLGLLSGHLQYSAAASKGNVLWIGVDNSQALRQLSNGMVHVAAVHFPSDMTAQQSPYTDIARIQFSDWEVGWIVRRGNPLGFRSVDHLGSGKIRIVNRPIGSGVRALLDGLVKEHGLAPSLIPQYDWAVAGHRQVAEAIATGMADVGIGTATAASMLHLDFIPIRKESCELFIPRSRLKTTEVQKLLDTLNSDVFRWELERFGPCDIRGMGQEVGV</sequence>
<keyword evidence="3" id="KW-1185">Reference proteome</keyword>
<dbReference type="PANTHER" id="PTHR38431">
    <property type="entry name" value="BLL2305 PROTEIN"/>
    <property type="match status" value="1"/>
</dbReference>